<dbReference type="InterPro" id="IPR035069">
    <property type="entry name" value="TTHA1013/TTHA0281-like"/>
</dbReference>
<dbReference type="InterPro" id="IPR031807">
    <property type="entry name" value="HicB-like"/>
</dbReference>
<dbReference type="AlphaFoldDB" id="A0A0A2XVF3"/>
<dbReference type="EMBL" id="JPXY01000006">
    <property type="protein sequence ID" value="KGQ34425.1"/>
    <property type="molecule type" value="Genomic_DNA"/>
</dbReference>
<sequence>MLYPIGIEMGDDKHAFGVIVPDVPGCFSAGDTLEEAYINAKEAIAFHIEGMLEDGEEFPLPTDIKAHMNNKEFEGFTFTFVDVDLSHLMGKAEKINITLPALLLHKIDAFIATHPEYKSRSGFLAQLATDKLLSA</sequence>
<feature type="domain" description="HicB-like antitoxin of toxin-antitoxin system" evidence="1">
    <location>
        <begin position="3"/>
        <end position="128"/>
    </location>
</feature>
<proteinExistence type="predicted"/>
<evidence type="ECO:0000259" key="1">
    <source>
        <dbReference type="Pfam" id="PF15919"/>
    </source>
</evidence>
<protein>
    <recommendedName>
        <fullName evidence="1">HicB-like antitoxin of toxin-antitoxin system domain-containing protein</fullName>
    </recommendedName>
</protein>
<evidence type="ECO:0000313" key="2">
    <source>
        <dbReference type="EMBL" id="KGQ34425.1"/>
    </source>
</evidence>
<organism evidence="2 3">
    <name type="scientific">Gallibacterium genomosp. 2</name>
    <dbReference type="NCBI Taxonomy" id="155517"/>
    <lineage>
        <taxon>Bacteria</taxon>
        <taxon>Pseudomonadati</taxon>
        <taxon>Pseudomonadota</taxon>
        <taxon>Gammaproteobacteria</taxon>
        <taxon>Pasteurellales</taxon>
        <taxon>Pasteurellaceae</taxon>
        <taxon>Gallibacterium</taxon>
    </lineage>
</organism>
<dbReference type="SUPFAM" id="SSF143100">
    <property type="entry name" value="TTHA1013/TTHA0281-like"/>
    <property type="match status" value="1"/>
</dbReference>
<comment type="caution">
    <text evidence="2">The sequence shown here is derived from an EMBL/GenBank/DDBJ whole genome shotgun (WGS) entry which is preliminary data.</text>
</comment>
<name>A0A0A2XVF3_9PAST</name>
<dbReference type="CDD" id="cd22231">
    <property type="entry name" value="RHH_NikR_HicB-like"/>
    <property type="match status" value="1"/>
</dbReference>
<dbReference type="Proteomes" id="UP000030418">
    <property type="component" value="Unassembled WGS sequence"/>
</dbReference>
<dbReference type="RefSeq" id="WP_013746351.1">
    <property type="nucleotide sequence ID" value="NZ_JPXY01000006.1"/>
</dbReference>
<dbReference type="InterPro" id="IPR051404">
    <property type="entry name" value="TA_system_antitoxin"/>
</dbReference>
<gene>
    <name evidence="2" type="ORF">P375_00875</name>
</gene>
<dbReference type="PANTHER" id="PTHR34504:SF2">
    <property type="entry name" value="UPF0150 PROTEIN SSL0259"/>
    <property type="match status" value="1"/>
</dbReference>
<dbReference type="Gene3D" id="3.30.160.250">
    <property type="match status" value="1"/>
</dbReference>
<keyword evidence="3" id="KW-1185">Reference proteome</keyword>
<evidence type="ECO:0000313" key="3">
    <source>
        <dbReference type="Proteomes" id="UP000030418"/>
    </source>
</evidence>
<dbReference type="PANTHER" id="PTHR34504">
    <property type="entry name" value="ANTITOXIN HICB"/>
    <property type="match status" value="1"/>
</dbReference>
<dbReference type="Pfam" id="PF15919">
    <property type="entry name" value="HicB_lk_antitox"/>
    <property type="match status" value="1"/>
</dbReference>
<accession>A0A0A2XVF3</accession>
<reference evidence="2 3" key="1">
    <citation type="submission" date="2014-08" db="EMBL/GenBank/DDBJ databases">
        <title>Chaperone-usher fimbriae in a diverse selection of Gallibacterium genomes.</title>
        <authorList>
            <person name="Kudirkiene E."/>
            <person name="Bager R.J."/>
            <person name="Johnson T.J."/>
            <person name="Bojesen A.M."/>
        </authorList>
    </citation>
    <scope>NUCLEOTIDE SEQUENCE [LARGE SCALE GENOMIC DNA]</scope>
    <source>
        <strain evidence="2 3">CCM5976</strain>
    </source>
</reference>